<evidence type="ECO:0000256" key="5">
    <source>
        <dbReference type="RuleBase" id="RU003682"/>
    </source>
</evidence>
<keyword evidence="3 5" id="KW-0560">Oxidoreductase</keyword>
<proteinExistence type="inferred from homology"/>
<gene>
    <name evidence="7" type="ORF">WG66_8529</name>
</gene>
<dbReference type="PROSITE" id="PS51471">
    <property type="entry name" value="FE2OG_OXY"/>
    <property type="match status" value="1"/>
</dbReference>
<dbReference type="InterPro" id="IPR005123">
    <property type="entry name" value="Oxoglu/Fe-dep_dioxygenase_dom"/>
</dbReference>
<feature type="domain" description="Fe2OG dioxygenase" evidence="6">
    <location>
        <begin position="114"/>
        <end position="224"/>
    </location>
</feature>
<dbReference type="AlphaFoldDB" id="A0A0W0FR69"/>
<dbReference type="Gene3D" id="2.60.120.330">
    <property type="entry name" value="B-lactam Antibiotic, Isopenicillin N Synthase, Chain"/>
    <property type="match status" value="1"/>
</dbReference>
<dbReference type="InterPro" id="IPR044861">
    <property type="entry name" value="IPNS-like_FE2OG_OXY"/>
</dbReference>
<comment type="similarity">
    <text evidence="1 5">Belongs to the iron/ascorbate-dependent oxidoreductase family.</text>
</comment>
<reference evidence="7 8" key="1">
    <citation type="submission" date="2015-12" db="EMBL/GenBank/DDBJ databases">
        <title>Draft genome sequence of Moniliophthora roreri, the causal agent of frosty pod rot of cacao.</title>
        <authorList>
            <person name="Aime M.C."/>
            <person name="Diaz-Valderrama J.R."/>
            <person name="Kijpornyongpan T."/>
            <person name="Phillips-Mora W."/>
        </authorList>
    </citation>
    <scope>NUCLEOTIDE SEQUENCE [LARGE SCALE GENOMIC DNA]</scope>
    <source>
        <strain evidence="7 8">MCA 2952</strain>
    </source>
</reference>
<evidence type="ECO:0000256" key="2">
    <source>
        <dbReference type="ARBA" id="ARBA00022723"/>
    </source>
</evidence>
<evidence type="ECO:0000313" key="7">
    <source>
        <dbReference type="EMBL" id="KTB38892.1"/>
    </source>
</evidence>
<dbReference type="InterPro" id="IPR027443">
    <property type="entry name" value="IPNS-like_sf"/>
</dbReference>
<evidence type="ECO:0000259" key="6">
    <source>
        <dbReference type="PROSITE" id="PS51471"/>
    </source>
</evidence>
<keyword evidence="4 5" id="KW-0408">Iron</keyword>
<evidence type="ECO:0000256" key="4">
    <source>
        <dbReference type="ARBA" id="ARBA00023004"/>
    </source>
</evidence>
<dbReference type="Proteomes" id="UP000054988">
    <property type="component" value="Unassembled WGS sequence"/>
</dbReference>
<dbReference type="GO" id="GO:0016491">
    <property type="term" value="F:oxidoreductase activity"/>
    <property type="evidence" value="ECO:0007669"/>
    <property type="project" value="UniProtKB-KW"/>
</dbReference>
<accession>A0A0W0FR69</accession>
<comment type="caution">
    <text evidence="7">The sequence shown here is derived from an EMBL/GenBank/DDBJ whole genome shotgun (WGS) entry which is preliminary data.</text>
</comment>
<protein>
    <recommendedName>
        <fullName evidence="6">Fe2OG dioxygenase domain-containing protein</fullName>
    </recommendedName>
</protein>
<dbReference type="SUPFAM" id="SSF51197">
    <property type="entry name" value="Clavaminate synthase-like"/>
    <property type="match status" value="1"/>
</dbReference>
<dbReference type="Pfam" id="PF03171">
    <property type="entry name" value="2OG-FeII_Oxy"/>
    <property type="match status" value="1"/>
</dbReference>
<dbReference type="PANTHER" id="PTHR10209">
    <property type="entry name" value="OXIDOREDUCTASE, 2OG-FE II OXYGENASE FAMILY PROTEIN"/>
    <property type="match status" value="1"/>
</dbReference>
<evidence type="ECO:0000256" key="3">
    <source>
        <dbReference type="ARBA" id="ARBA00023002"/>
    </source>
</evidence>
<dbReference type="eggNOG" id="KOG0143">
    <property type="taxonomic scope" value="Eukaryota"/>
</dbReference>
<name>A0A0W0FR69_MONRR</name>
<dbReference type="GO" id="GO:0046872">
    <property type="term" value="F:metal ion binding"/>
    <property type="evidence" value="ECO:0007669"/>
    <property type="project" value="UniProtKB-KW"/>
</dbReference>
<keyword evidence="2 5" id="KW-0479">Metal-binding</keyword>
<organism evidence="7 8">
    <name type="scientific">Moniliophthora roreri</name>
    <name type="common">Frosty pod rot fungus</name>
    <name type="synonym">Monilia roreri</name>
    <dbReference type="NCBI Taxonomy" id="221103"/>
    <lineage>
        <taxon>Eukaryota</taxon>
        <taxon>Fungi</taxon>
        <taxon>Dikarya</taxon>
        <taxon>Basidiomycota</taxon>
        <taxon>Agaricomycotina</taxon>
        <taxon>Agaricomycetes</taxon>
        <taxon>Agaricomycetidae</taxon>
        <taxon>Agaricales</taxon>
        <taxon>Marasmiineae</taxon>
        <taxon>Marasmiaceae</taxon>
        <taxon>Moniliophthora</taxon>
    </lineage>
</organism>
<evidence type="ECO:0000256" key="1">
    <source>
        <dbReference type="ARBA" id="ARBA00008056"/>
    </source>
</evidence>
<sequence>MLTLYRVQIENKTTPNFKGYSPLLSGNNDPNNKGDLQEGFEFGWENLDGVADSSRKDDGIMTGANVWPSELPDFRAAALQYYHSLVDLGKLLFSIFALALNIEENFFEDKIRNSAALMRILHYPNQESSVDDGVLGIGAHTDWECFTILWQEPGIQALQVLNAQKEWINAPPIPGKLPASELLSSIWETNLHDGRVNDVFKSTVHRVINKSGARRYSIPLFFGTDYDVKLEPTPSCVSTDRPPKYEVVTAGEYVKSRLQATYGH</sequence>
<dbReference type="PANTHER" id="PTHR10209:SF867">
    <property type="entry name" value="2-OXOGLUTARATE (2OG) AND FE(II)-DEPENDENT OXYGENASE SUPERFAMILY PROTEIN"/>
    <property type="match status" value="1"/>
</dbReference>
<evidence type="ECO:0000313" key="8">
    <source>
        <dbReference type="Proteomes" id="UP000054988"/>
    </source>
</evidence>
<dbReference type="EMBL" id="LATX01001721">
    <property type="protein sequence ID" value="KTB38892.1"/>
    <property type="molecule type" value="Genomic_DNA"/>
</dbReference>